<keyword evidence="5" id="KW-1185">Reference proteome</keyword>
<dbReference type="RefSeq" id="WP_051646155.1">
    <property type="nucleotide sequence ID" value="NZ_BNAB01000005.1"/>
</dbReference>
<feature type="chain" id="PRO_5042917605" evidence="2">
    <location>
        <begin position="28"/>
        <end position="130"/>
    </location>
</feature>
<dbReference type="EMBL" id="FNOB01000006">
    <property type="protein sequence ID" value="SDW69129.1"/>
    <property type="molecule type" value="Genomic_DNA"/>
</dbReference>
<feature type="region of interest" description="Disordered" evidence="1">
    <location>
        <begin position="69"/>
        <end position="89"/>
    </location>
</feature>
<organism evidence="3 6">
    <name type="scientific">Allgaiera indica</name>
    <dbReference type="NCBI Taxonomy" id="765699"/>
    <lineage>
        <taxon>Bacteria</taxon>
        <taxon>Pseudomonadati</taxon>
        <taxon>Pseudomonadota</taxon>
        <taxon>Alphaproteobacteria</taxon>
        <taxon>Rhodobacterales</taxon>
        <taxon>Paracoccaceae</taxon>
        <taxon>Allgaiera</taxon>
    </lineage>
</organism>
<evidence type="ECO:0000313" key="4">
    <source>
        <dbReference type="EMBL" id="SDW69129.1"/>
    </source>
</evidence>
<protein>
    <submittedName>
        <fullName evidence="3">Uncharacterized protein</fullName>
    </submittedName>
</protein>
<evidence type="ECO:0000313" key="5">
    <source>
        <dbReference type="Proteomes" id="UP000199541"/>
    </source>
</evidence>
<keyword evidence="2" id="KW-0732">Signal</keyword>
<evidence type="ECO:0000313" key="6">
    <source>
        <dbReference type="Proteomes" id="UP000634647"/>
    </source>
</evidence>
<sequence length="130" mass="14164">MPRFLYQVTMGAAAVMALSLAGFPAHAATSVKKECSAQYKAEKAAGKLKPGETWTKFYAACAKANGAKEAGKKPATDSHKPLTTAQKAARKRIKECGAMWRKDKAAGKIHKGETWPQYWHRCNIALKKKG</sequence>
<name>A0AAN4ZYS4_9RHOB</name>
<feature type="signal peptide" evidence="2">
    <location>
        <begin position="1"/>
        <end position="27"/>
    </location>
</feature>
<reference evidence="3" key="1">
    <citation type="journal article" date="2014" name="Int. J. Syst. Evol. Microbiol.">
        <title>Complete genome sequence of Corynebacterium casei LMG S-19264T (=DSM 44701T), isolated from a smear-ripened cheese.</title>
        <authorList>
            <consortium name="US DOE Joint Genome Institute (JGI-PGF)"/>
            <person name="Walter F."/>
            <person name="Albersmeier A."/>
            <person name="Kalinowski J."/>
            <person name="Ruckert C."/>
        </authorList>
    </citation>
    <scope>NUCLEOTIDE SEQUENCE</scope>
    <source>
        <strain evidence="3">CGMCC 1.10859</strain>
    </source>
</reference>
<dbReference type="Proteomes" id="UP000199541">
    <property type="component" value="Unassembled WGS sequence"/>
</dbReference>
<evidence type="ECO:0000256" key="2">
    <source>
        <dbReference type="SAM" id="SignalP"/>
    </source>
</evidence>
<feature type="compositionally biased region" description="Basic and acidic residues" evidence="1">
    <location>
        <begin position="69"/>
        <end position="80"/>
    </location>
</feature>
<dbReference type="EMBL" id="BNAB01000005">
    <property type="protein sequence ID" value="GHE00718.1"/>
    <property type="molecule type" value="Genomic_DNA"/>
</dbReference>
<evidence type="ECO:0000256" key="1">
    <source>
        <dbReference type="SAM" id="MobiDB-lite"/>
    </source>
</evidence>
<dbReference type="Proteomes" id="UP000634647">
    <property type="component" value="Unassembled WGS sequence"/>
</dbReference>
<proteinExistence type="predicted"/>
<gene>
    <name evidence="3" type="ORF">GCM10008024_13160</name>
    <name evidence="4" type="ORF">SAMN05444006_1065</name>
</gene>
<reference evidence="3" key="3">
    <citation type="submission" date="2023-06" db="EMBL/GenBank/DDBJ databases">
        <authorList>
            <person name="Sun Q."/>
            <person name="Zhou Y."/>
        </authorList>
    </citation>
    <scope>NUCLEOTIDE SEQUENCE</scope>
    <source>
        <strain evidence="3">CGMCC 1.10859</strain>
    </source>
</reference>
<dbReference type="AlphaFoldDB" id="A0AAN4ZYS4"/>
<accession>A0AAN4ZYS4</accession>
<evidence type="ECO:0000313" key="3">
    <source>
        <dbReference type="EMBL" id="GHE00718.1"/>
    </source>
</evidence>
<reference evidence="4 5" key="2">
    <citation type="submission" date="2016-10" db="EMBL/GenBank/DDBJ databases">
        <authorList>
            <person name="Varghese N."/>
            <person name="Submissions S."/>
        </authorList>
    </citation>
    <scope>NUCLEOTIDE SEQUENCE [LARGE SCALE GENOMIC DNA]</scope>
    <source>
        <strain evidence="4 5">DSM 24802</strain>
    </source>
</reference>
<comment type="caution">
    <text evidence="3">The sequence shown here is derived from an EMBL/GenBank/DDBJ whole genome shotgun (WGS) entry which is preliminary data.</text>
</comment>